<dbReference type="RefSeq" id="WP_236065172.1">
    <property type="nucleotide sequence ID" value="NZ_BNJK01000002.1"/>
</dbReference>
<dbReference type="PROSITE" id="PS50995">
    <property type="entry name" value="HTH_MARR_2"/>
    <property type="match status" value="1"/>
</dbReference>
<dbReference type="GO" id="GO:0003700">
    <property type="term" value="F:DNA-binding transcription factor activity"/>
    <property type="evidence" value="ECO:0007669"/>
    <property type="project" value="InterPro"/>
</dbReference>
<gene>
    <name evidence="5" type="ORF">KSF_079340</name>
</gene>
<evidence type="ECO:0000256" key="3">
    <source>
        <dbReference type="ARBA" id="ARBA00023163"/>
    </source>
</evidence>
<keyword evidence="2" id="KW-0238">DNA-binding</keyword>
<dbReference type="EMBL" id="BNJK01000002">
    <property type="protein sequence ID" value="GHO97886.1"/>
    <property type="molecule type" value="Genomic_DNA"/>
</dbReference>
<dbReference type="Gene3D" id="1.10.10.10">
    <property type="entry name" value="Winged helix-like DNA-binding domain superfamily/Winged helix DNA-binding domain"/>
    <property type="match status" value="1"/>
</dbReference>
<keyword evidence="6" id="KW-1185">Reference proteome</keyword>
<dbReference type="GO" id="GO:0003677">
    <property type="term" value="F:DNA binding"/>
    <property type="evidence" value="ECO:0007669"/>
    <property type="project" value="UniProtKB-KW"/>
</dbReference>
<reference evidence="5" key="1">
    <citation type="submission" date="2020-10" db="EMBL/GenBank/DDBJ databases">
        <title>Taxonomic study of unclassified bacteria belonging to the class Ktedonobacteria.</title>
        <authorList>
            <person name="Yabe S."/>
            <person name="Wang C.M."/>
            <person name="Zheng Y."/>
            <person name="Sakai Y."/>
            <person name="Cavaletti L."/>
            <person name="Monciardini P."/>
            <person name="Donadio S."/>
        </authorList>
    </citation>
    <scope>NUCLEOTIDE SEQUENCE</scope>
    <source>
        <strain evidence="5">ID150040</strain>
    </source>
</reference>
<dbReference type="Proteomes" id="UP000597444">
    <property type="component" value="Unassembled WGS sequence"/>
</dbReference>
<dbReference type="InterPro" id="IPR039422">
    <property type="entry name" value="MarR/SlyA-like"/>
</dbReference>
<dbReference type="SMART" id="SM00347">
    <property type="entry name" value="HTH_MARR"/>
    <property type="match status" value="1"/>
</dbReference>
<dbReference type="PANTHER" id="PTHR33164">
    <property type="entry name" value="TRANSCRIPTIONAL REGULATOR, MARR FAMILY"/>
    <property type="match status" value="1"/>
</dbReference>
<evidence type="ECO:0000313" key="5">
    <source>
        <dbReference type="EMBL" id="GHO97886.1"/>
    </source>
</evidence>
<dbReference type="InterPro" id="IPR000835">
    <property type="entry name" value="HTH_MarR-typ"/>
</dbReference>
<feature type="domain" description="HTH marR-type" evidence="4">
    <location>
        <begin position="8"/>
        <end position="142"/>
    </location>
</feature>
<dbReference type="InterPro" id="IPR036390">
    <property type="entry name" value="WH_DNA-bd_sf"/>
</dbReference>
<organism evidence="5 6">
    <name type="scientific">Reticulibacter mediterranei</name>
    <dbReference type="NCBI Taxonomy" id="2778369"/>
    <lineage>
        <taxon>Bacteria</taxon>
        <taxon>Bacillati</taxon>
        <taxon>Chloroflexota</taxon>
        <taxon>Ktedonobacteria</taxon>
        <taxon>Ktedonobacterales</taxon>
        <taxon>Reticulibacteraceae</taxon>
        <taxon>Reticulibacter</taxon>
    </lineage>
</organism>
<name>A0A8J3INM9_9CHLR</name>
<dbReference type="GO" id="GO:0006950">
    <property type="term" value="P:response to stress"/>
    <property type="evidence" value="ECO:0007669"/>
    <property type="project" value="TreeGrafter"/>
</dbReference>
<keyword evidence="3" id="KW-0804">Transcription</keyword>
<dbReference type="PRINTS" id="PR00598">
    <property type="entry name" value="HTHMARR"/>
</dbReference>
<dbReference type="AlphaFoldDB" id="A0A8J3INM9"/>
<protein>
    <submittedName>
        <fullName evidence="5">MarR family transcriptional regulator</fullName>
    </submittedName>
</protein>
<dbReference type="InterPro" id="IPR036388">
    <property type="entry name" value="WH-like_DNA-bd_sf"/>
</dbReference>
<proteinExistence type="predicted"/>
<keyword evidence="1" id="KW-0805">Transcription regulation</keyword>
<evidence type="ECO:0000259" key="4">
    <source>
        <dbReference type="PROSITE" id="PS50995"/>
    </source>
</evidence>
<dbReference type="SUPFAM" id="SSF46785">
    <property type="entry name" value="Winged helix' DNA-binding domain"/>
    <property type="match status" value="1"/>
</dbReference>
<evidence type="ECO:0000313" key="6">
    <source>
        <dbReference type="Proteomes" id="UP000597444"/>
    </source>
</evidence>
<sequence length="157" mass="17814">MAETPSTTYELIALLGTAWSILIDDLHKELTTRGFDDVRPSHGFVFQRLAPYGATGNELAEHLGVTKQAASQMVDYLEARGYVMRKPHPSDKRGKLVLLTQRGWDCIRATEAVFARIEQRWTSIVGSDHMQMLRADLRRLVASSESDIVSYRLRPPW</sequence>
<dbReference type="Pfam" id="PF12802">
    <property type="entry name" value="MarR_2"/>
    <property type="match status" value="1"/>
</dbReference>
<dbReference type="PROSITE" id="PS01117">
    <property type="entry name" value="HTH_MARR_1"/>
    <property type="match status" value="1"/>
</dbReference>
<evidence type="ECO:0000256" key="1">
    <source>
        <dbReference type="ARBA" id="ARBA00023015"/>
    </source>
</evidence>
<comment type="caution">
    <text evidence="5">The sequence shown here is derived from an EMBL/GenBank/DDBJ whole genome shotgun (WGS) entry which is preliminary data.</text>
</comment>
<dbReference type="InterPro" id="IPR023187">
    <property type="entry name" value="Tscrpt_reg_MarR-type_CS"/>
</dbReference>
<dbReference type="PANTHER" id="PTHR33164:SF99">
    <property type="entry name" value="MARR FAMILY REGULATORY PROTEIN"/>
    <property type="match status" value="1"/>
</dbReference>
<evidence type="ECO:0000256" key="2">
    <source>
        <dbReference type="ARBA" id="ARBA00023125"/>
    </source>
</evidence>
<accession>A0A8J3INM9</accession>